<reference evidence="1 2" key="1">
    <citation type="journal article" date="2013" name="PLoS ONE">
        <title>Genome-Wide Relatedness of Treponema pedis, from Gingiva and Necrotic Skin Lesions of Pigs, with the Human Oral Pathogen Treponema denticola.</title>
        <authorList>
            <person name="Svartstrom O."/>
            <person name="Mushtaq M."/>
            <person name="Pringle M."/>
            <person name="Segerman B."/>
        </authorList>
    </citation>
    <scope>NUCLEOTIDE SEQUENCE [LARGE SCALE GENOMIC DNA]</scope>
    <source>
        <strain evidence="1">T A4</strain>
    </source>
</reference>
<gene>
    <name evidence="1" type="ORF">TPE_2521</name>
</gene>
<proteinExistence type="predicted"/>
<sequence length="739" mass="82152">MNLEIAFYVIFCYNNVEGDDIMKKYRYIIFAVFAMNLVSCKPSIFSSLFSKIKIKAGPEFNVNAGTLDVRLSSYLSAKKIIEDISKDEKFAKSKIFEYPGYRGEGSAFLIRYPITGLDLDMSKNFNAVKEAEKEISVALEEKSFTFTNPPKYTQEIDLGILPNINIPVSGEFNHEVDIKEIVVPVNIGPFEKAEIEDGNLTFTIDVPPSWTGITFDYSKIKITQDGEGLDITLNSEGKASLKDKVISKNNVKVSGKIGIKGKNATYKSGQKTNSNFEIKIEKFKYVEVKMPDNFSPKVTKKTPVSDDLKKWVEKVHFEELSTSITVKNNLPEGNDIKITVSSEAFGINKENCENKKNDATFVAKSEEHTETIKRKNFDFIPKDKADIDFTVDMTVGEYSESSKTLKIKNVEAGKTVSFGGNIKVTPDWEFVVINPNENGIFKGSYPKAQSDNINLGGFEEFQKKGIRLNNVKGYVYISSDILSNKNTDLNGKVVLDYFNDEEKKEEKSYLLGTENGYEKVKFVPPLPDFFYNANNGSVYSGSLPEASKEADLSEPFGKDSTNFKFNYELKLSGITIYKKDIKDNDGKTSKISGDLLLVIPLSFNTAKDIVLGKVDGSGDFFKRPDSGNGLIDKATKAVKEVVLKLDYYNGSGISLDAVLTGKNGKFKKNVQLKPGKGLVSVEITEEDIADINKTYPFVVDMEVVAPKGSHAVSLEKPVTVSPSVSVKLEINETVNVNLK</sequence>
<dbReference type="Proteomes" id="UP000015620">
    <property type="component" value="Chromosome"/>
</dbReference>
<evidence type="ECO:0000313" key="2">
    <source>
        <dbReference type="Proteomes" id="UP000015620"/>
    </source>
</evidence>
<evidence type="ECO:0000313" key="1">
    <source>
        <dbReference type="EMBL" id="AGT44993.1"/>
    </source>
</evidence>
<dbReference type="STRING" id="1291379.TPE_2521"/>
<dbReference type="HOGENOM" id="CLU_375492_0_0_12"/>
<organism evidence="1 2">
    <name type="scientific">Treponema pedis str. T A4</name>
    <dbReference type="NCBI Taxonomy" id="1291379"/>
    <lineage>
        <taxon>Bacteria</taxon>
        <taxon>Pseudomonadati</taxon>
        <taxon>Spirochaetota</taxon>
        <taxon>Spirochaetia</taxon>
        <taxon>Spirochaetales</taxon>
        <taxon>Treponemataceae</taxon>
        <taxon>Treponema</taxon>
    </lineage>
</organism>
<name>S6A1Z1_9SPIR</name>
<dbReference type="PATRIC" id="fig|1291379.3.peg.2491"/>
<dbReference type="KEGG" id="tped:TPE_2521"/>
<dbReference type="AlphaFoldDB" id="S6A1Z1"/>
<dbReference type="EMBL" id="CP004120">
    <property type="protein sequence ID" value="AGT44993.1"/>
    <property type="molecule type" value="Genomic_DNA"/>
</dbReference>
<keyword evidence="2" id="KW-1185">Reference proteome</keyword>
<accession>S6A1Z1</accession>
<protein>
    <submittedName>
        <fullName evidence="1">Uncharacterized protein</fullName>
    </submittedName>
</protein>